<dbReference type="PRINTS" id="PR01021">
    <property type="entry name" value="OMPADOMAIN"/>
</dbReference>
<keyword evidence="2 4" id="KW-0472">Membrane</keyword>
<evidence type="ECO:0000313" key="8">
    <source>
        <dbReference type="Proteomes" id="UP000235036"/>
    </source>
</evidence>
<accession>A0A2N6JUC0</accession>
<dbReference type="InterPro" id="IPR036737">
    <property type="entry name" value="OmpA-like_sf"/>
</dbReference>
<dbReference type="GO" id="GO:0009279">
    <property type="term" value="C:cell outer membrane"/>
    <property type="evidence" value="ECO:0007669"/>
    <property type="project" value="UniProtKB-SubCell"/>
</dbReference>
<dbReference type="InterPro" id="IPR006664">
    <property type="entry name" value="OMP_bac"/>
</dbReference>
<keyword evidence="8" id="KW-1185">Reference proteome</keyword>
<dbReference type="PROSITE" id="PS51123">
    <property type="entry name" value="OMPA_2"/>
    <property type="match status" value="1"/>
</dbReference>
<dbReference type="Proteomes" id="UP000235036">
    <property type="component" value="Unassembled WGS sequence"/>
</dbReference>
<reference evidence="7 8" key="1">
    <citation type="submission" date="2017-08" db="EMBL/GenBank/DDBJ databases">
        <title>Genomes of Fischerella (Mastigocladus) sp. strains.</title>
        <authorList>
            <person name="Miller S.R."/>
        </authorList>
    </citation>
    <scope>NUCLEOTIDE SEQUENCE [LARGE SCALE GENOMIC DNA]</scope>
    <source>
        <strain evidence="7 8">CCMEE 5323</strain>
    </source>
</reference>
<evidence type="ECO:0000256" key="5">
    <source>
        <dbReference type="SAM" id="MobiDB-lite"/>
    </source>
</evidence>
<feature type="region of interest" description="Disordered" evidence="5">
    <location>
        <begin position="177"/>
        <end position="201"/>
    </location>
</feature>
<name>A0A2N6JUC0_FISMU</name>
<organism evidence="7 8">
    <name type="scientific">Fischerella muscicola CCMEE 5323</name>
    <dbReference type="NCBI Taxonomy" id="2019572"/>
    <lineage>
        <taxon>Bacteria</taxon>
        <taxon>Bacillati</taxon>
        <taxon>Cyanobacteriota</taxon>
        <taxon>Cyanophyceae</taxon>
        <taxon>Nostocales</taxon>
        <taxon>Hapalosiphonaceae</taxon>
        <taxon>Fischerella</taxon>
    </lineage>
</organism>
<keyword evidence="3" id="KW-0998">Cell outer membrane</keyword>
<dbReference type="EMBL" id="NRQW01000727">
    <property type="protein sequence ID" value="PLZ81118.1"/>
    <property type="molecule type" value="Genomic_DNA"/>
</dbReference>
<gene>
    <name evidence="7" type="ORF">CEN44_28885</name>
</gene>
<sequence length="211" mass="23023">MRSLSSTGLLAVITISVVGCSSVTPNQSDSNSSSKTSSVVTQLVPTQTNKTQLVPTQINKTRLVPTVLIPTVKIPEVTVPTVKVQANDELMILTLSADVLFDFDKDNIRPDAAQALTQVAQVLSKRYPNNPVKIYGHTDALGNDDYNQNLSERRADAVKRWLSEKHEIAATRMTIKGYGESQPVAPNTKADGTDDPAGRQQNRRVEIVIQK</sequence>
<protein>
    <submittedName>
        <fullName evidence="7">OmpA family protein</fullName>
    </submittedName>
</protein>
<dbReference type="Pfam" id="PF00691">
    <property type="entry name" value="OmpA"/>
    <property type="match status" value="1"/>
</dbReference>
<dbReference type="CDD" id="cd07185">
    <property type="entry name" value="OmpA_C-like"/>
    <property type="match status" value="1"/>
</dbReference>
<evidence type="ECO:0000256" key="1">
    <source>
        <dbReference type="ARBA" id="ARBA00004442"/>
    </source>
</evidence>
<comment type="subcellular location">
    <subcellularLocation>
        <location evidence="1">Cell outer membrane</location>
    </subcellularLocation>
</comment>
<dbReference type="RefSeq" id="WP_016866852.1">
    <property type="nucleotide sequence ID" value="NZ_CAWNVR010000167.1"/>
</dbReference>
<dbReference type="PANTHER" id="PTHR30329:SF21">
    <property type="entry name" value="LIPOPROTEIN YIAD-RELATED"/>
    <property type="match status" value="1"/>
</dbReference>
<evidence type="ECO:0000256" key="3">
    <source>
        <dbReference type="ARBA" id="ARBA00023237"/>
    </source>
</evidence>
<dbReference type="Gene3D" id="3.30.1330.60">
    <property type="entry name" value="OmpA-like domain"/>
    <property type="match status" value="1"/>
</dbReference>
<evidence type="ECO:0000259" key="6">
    <source>
        <dbReference type="PROSITE" id="PS51123"/>
    </source>
</evidence>
<evidence type="ECO:0000313" key="7">
    <source>
        <dbReference type="EMBL" id="PLZ81118.1"/>
    </source>
</evidence>
<dbReference type="SUPFAM" id="SSF103088">
    <property type="entry name" value="OmpA-like"/>
    <property type="match status" value="1"/>
</dbReference>
<feature type="domain" description="OmpA-like" evidence="6">
    <location>
        <begin position="88"/>
        <end position="211"/>
    </location>
</feature>
<dbReference type="InterPro" id="IPR050330">
    <property type="entry name" value="Bact_OuterMem_StrucFunc"/>
</dbReference>
<dbReference type="PANTHER" id="PTHR30329">
    <property type="entry name" value="STATOR ELEMENT OF FLAGELLAR MOTOR COMPLEX"/>
    <property type="match status" value="1"/>
</dbReference>
<dbReference type="AlphaFoldDB" id="A0A2N6JUC0"/>
<dbReference type="PROSITE" id="PS01068">
    <property type="entry name" value="OMPA_1"/>
    <property type="match status" value="1"/>
</dbReference>
<proteinExistence type="predicted"/>
<evidence type="ECO:0000256" key="4">
    <source>
        <dbReference type="PROSITE-ProRule" id="PRU00473"/>
    </source>
</evidence>
<comment type="caution">
    <text evidence="7">The sequence shown here is derived from an EMBL/GenBank/DDBJ whole genome shotgun (WGS) entry which is preliminary data.</text>
</comment>
<dbReference type="InterPro" id="IPR006665">
    <property type="entry name" value="OmpA-like"/>
</dbReference>
<dbReference type="InterPro" id="IPR006690">
    <property type="entry name" value="OMPA-like_CS"/>
</dbReference>
<evidence type="ECO:0000256" key="2">
    <source>
        <dbReference type="ARBA" id="ARBA00023136"/>
    </source>
</evidence>
<dbReference type="PROSITE" id="PS51257">
    <property type="entry name" value="PROKAR_LIPOPROTEIN"/>
    <property type="match status" value="1"/>
</dbReference>